<comment type="caution">
    <text evidence="1">The sequence shown here is derived from an EMBL/GenBank/DDBJ whole genome shotgun (WGS) entry which is preliminary data.</text>
</comment>
<sequence>MPLQFHRASEDLEIWSASSGGYSFVISFQSPTGRGFRGRSGYVASWRPLDQSRGSIRILGWPLQSFAEAENACNSMLNYLRDVN</sequence>
<reference evidence="1 2" key="1">
    <citation type="journal article" date="2015" name="Stand. Genomic Sci.">
        <title>Genomic Encyclopedia of Bacterial and Archaeal Type Strains, Phase III: the genomes of soil and plant-associated and newly described type strains.</title>
        <authorList>
            <person name="Whitman W.B."/>
            <person name="Woyke T."/>
            <person name="Klenk H.P."/>
            <person name="Zhou Y."/>
            <person name="Lilburn T.G."/>
            <person name="Beck B.J."/>
            <person name="De Vos P."/>
            <person name="Vandamme P."/>
            <person name="Eisen J.A."/>
            <person name="Garrity G."/>
            <person name="Hugenholtz P."/>
            <person name="Kyrpides N.C."/>
        </authorList>
    </citation>
    <scope>NUCLEOTIDE SEQUENCE [LARGE SCALE GENOMIC DNA]</scope>
    <source>
        <strain evidence="1 2">CGMCC 1.10947</strain>
    </source>
</reference>
<accession>A0A562KC68</accession>
<keyword evidence="2" id="KW-1185">Reference proteome</keyword>
<evidence type="ECO:0000313" key="2">
    <source>
        <dbReference type="Proteomes" id="UP000317176"/>
    </source>
</evidence>
<name>A0A562KC68_9BRAD</name>
<protein>
    <submittedName>
        <fullName evidence="1">Uncharacterized protein</fullName>
    </submittedName>
</protein>
<dbReference type="AlphaFoldDB" id="A0A562KC68"/>
<gene>
    <name evidence="1" type="ORF">IQ17_07092</name>
</gene>
<proteinExistence type="predicted"/>
<organism evidence="1 2">
    <name type="scientific">Bradyrhizobium daqingense</name>
    <dbReference type="NCBI Taxonomy" id="993502"/>
    <lineage>
        <taxon>Bacteria</taxon>
        <taxon>Pseudomonadati</taxon>
        <taxon>Pseudomonadota</taxon>
        <taxon>Alphaproteobacteria</taxon>
        <taxon>Hyphomicrobiales</taxon>
        <taxon>Nitrobacteraceae</taxon>
        <taxon>Bradyrhizobium</taxon>
    </lineage>
</organism>
<dbReference type="EMBL" id="VLKL01000046">
    <property type="protein sequence ID" value="TWH93001.1"/>
    <property type="molecule type" value="Genomic_DNA"/>
</dbReference>
<evidence type="ECO:0000313" key="1">
    <source>
        <dbReference type="EMBL" id="TWH93001.1"/>
    </source>
</evidence>
<dbReference type="Proteomes" id="UP000317176">
    <property type="component" value="Unassembled WGS sequence"/>
</dbReference>